<dbReference type="CDD" id="cd05252">
    <property type="entry name" value="CDP_GD_SDR_e"/>
    <property type="match status" value="1"/>
</dbReference>
<dbReference type="InterPro" id="IPR036291">
    <property type="entry name" value="NAD(P)-bd_dom_sf"/>
</dbReference>
<dbReference type="GO" id="GO:0047733">
    <property type="term" value="F:CDP-glucose 4,6-dehydratase activity"/>
    <property type="evidence" value="ECO:0007669"/>
    <property type="project" value="UniProtKB-EC"/>
</dbReference>
<dbReference type="InterPro" id="IPR013445">
    <property type="entry name" value="CDP_4_6_deHydtase"/>
</dbReference>
<dbReference type="EMBL" id="CP048620">
    <property type="protein sequence ID" value="QPJ64091.1"/>
    <property type="molecule type" value="Genomic_DNA"/>
</dbReference>
<dbReference type="AlphaFoldDB" id="A0A7T0C042"/>
<reference evidence="3" key="1">
    <citation type="submission" date="2020-02" db="EMBL/GenBank/DDBJ databases">
        <title>Genomic and physiological characterization of two novel Nitrospinaceae genera.</title>
        <authorList>
            <person name="Mueller A.J."/>
            <person name="Jung M.-Y."/>
            <person name="Strachan C.R."/>
            <person name="Herbold C.W."/>
            <person name="Kirkegaard R.H."/>
            <person name="Daims H."/>
        </authorList>
    </citation>
    <scope>NUCLEOTIDE SEQUENCE [LARGE SCALE GENOMIC DNA]</scope>
</reference>
<accession>A0A7T0C042</accession>
<protein>
    <submittedName>
        <fullName evidence="2">CDP-glucose 4,6-dehydratase</fullName>
        <ecNumber evidence="2">4.2.1.45</ecNumber>
    </submittedName>
</protein>
<dbReference type="PANTHER" id="PTHR43000">
    <property type="entry name" value="DTDP-D-GLUCOSE 4,6-DEHYDRATASE-RELATED"/>
    <property type="match status" value="1"/>
</dbReference>
<proteinExistence type="predicted"/>
<dbReference type="NCBIfam" id="TIGR02622">
    <property type="entry name" value="CDP_4_6_dhtase"/>
    <property type="match status" value="1"/>
</dbReference>
<dbReference type="Gene3D" id="3.90.25.10">
    <property type="entry name" value="UDP-galactose 4-epimerase, domain 1"/>
    <property type="match status" value="1"/>
</dbReference>
<evidence type="ECO:0000259" key="1">
    <source>
        <dbReference type="Pfam" id="PF16363"/>
    </source>
</evidence>
<gene>
    <name evidence="2" type="primary">rfbG</name>
    <name evidence="2" type="ORF">G3M78_01185</name>
</gene>
<dbReference type="Pfam" id="PF16363">
    <property type="entry name" value="GDP_Man_Dehyd"/>
    <property type="match status" value="1"/>
</dbReference>
<keyword evidence="2" id="KW-0456">Lyase</keyword>
<evidence type="ECO:0000313" key="3">
    <source>
        <dbReference type="Proteomes" id="UP000594464"/>
    </source>
</evidence>
<evidence type="ECO:0000313" key="2">
    <source>
        <dbReference type="EMBL" id="QPJ64091.1"/>
    </source>
</evidence>
<dbReference type="EC" id="4.2.1.45" evidence="2"/>
<organism evidence="2 3">
    <name type="scientific">Candidatus Nitrohelix vancouverensis</name>
    <dbReference type="NCBI Taxonomy" id="2705534"/>
    <lineage>
        <taxon>Bacteria</taxon>
        <taxon>Pseudomonadati</taxon>
        <taxon>Nitrospinota/Tectimicrobiota group</taxon>
        <taxon>Nitrospinota</taxon>
        <taxon>Nitrospinia</taxon>
        <taxon>Nitrospinales</taxon>
        <taxon>Nitrospinaceae</taxon>
        <taxon>Candidatus Nitrohelix</taxon>
    </lineage>
</organism>
<dbReference type="SUPFAM" id="SSF51735">
    <property type="entry name" value="NAD(P)-binding Rossmann-fold domains"/>
    <property type="match status" value="1"/>
</dbReference>
<dbReference type="Gene3D" id="3.40.50.720">
    <property type="entry name" value="NAD(P)-binding Rossmann-like Domain"/>
    <property type="match status" value="1"/>
</dbReference>
<feature type="domain" description="NAD(P)-binding" evidence="1">
    <location>
        <begin position="12"/>
        <end position="322"/>
    </location>
</feature>
<name>A0A7T0C042_9BACT</name>
<dbReference type="Proteomes" id="UP000594464">
    <property type="component" value="Chromosome"/>
</dbReference>
<dbReference type="InterPro" id="IPR016040">
    <property type="entry name" value="NAD(P)-bd_dom"/>
</dbReference>
<dbReference type="KEGG" id="nva:G3M78_01185"/>
<sequence length="363" mass="40827">MFSNIYQGRKVLVTGHTGFKGSWLSAWLLELGAEVAGYSIDLPSEPCNFEALKLKNRMLHVEGDVRDPRSLQQTLDDFKPEIVFHLAAQALVRKSYEDPVLTFETNALGSLYMLQAIRECASISAGVFITSDKCYHNSEWLWGYRETDPLGGADPYSASKACAEIIASAYMKSFFTSEDLFVATARAGNVIGGGDWAADRIIPDCARAWSRGESLPIRNPKATRPWQHVLEPLGGYLHLGAHLFNESESARNQAFNFGPHSGVIQPVEELIEEFCRYWKEPKWDVVPPDPNQKESNLLKLNCDKALTLLGWEATLDFESSIRFTGEWYQAYYEQGPEAAAELSLKQIEEYVARARRANLSWTQ</sequence>